<dbReference type="PANTHER" id="PTHR43566">
    <property type="entry name" value="CONSERVED PROTEIN"/>
    <property type="match status" value="1"/>
</dbReference>
<dbReference type="InterPro" id="IPR011335">
    <property type="entry name" value="Restrct_endonuc-II-like"/>
</dbReference>
<evidence type="ECO:0000313" key="3">
    <source>
        <dbReference type="EMBL" id="OGC33567.1"/>
    </source>
</evidence>
<evidence type="ECO:0000313" key="4">
    <source>
        <dbReference type="Proteomes" id="UP000177309"/>
    </source>
</evidence>
<dbReference type="SUPFAM" id="SSF52980">
    <property type="entry name" value="Restriction endonuclease-like"/>
    <property type="match status" value="1"/>
</dbReference>
<dbReference type="InterPro" id="IPR041682">
    <property type="entry name" value="AAA_14"/>
</dbReference>
<dbReference type="EMBL" id="MEUI01000031">
    <property type="protein sequence ID" value="OGC33567.1"/>
    <property type="molecule type" value="Genomic_DNA"/>
</dbReference>
<sequence length="382" mass="43799">MFQRTLNLGQFHNSLFLFGPRQVGKTFLIQHTLSPALFINLLAHKEFLRYGNDPSLLSQEVAALNITEGEIVIDEIQRCPELLNEVQLLMGKNSRLKFILTGSSARKLKRAGVNLLGGRAITLHLHPLTHEEQKEQFVLEDNLRFGSIPSIVLESKAEDKIRLLKSYIETYLKEEIQQEALTRNIPAFAKFLELAAHENGNILNFQGIAREIGVHSKTIKEYFHILEDTLLGFLFTAYTKSPRKKLVLHPKFYLFDRGATTALRGETANKLTTGTSSYGQAFEHFIILETKRLLDYRERQAKLSFFRTSDGAEVDLILELGQEIWAIEIKSSTAPDSAEVRGLKSFIKDHKYTRALCVCQTPRPYKKEYIEFIPWKEFLKQL</sequence>
<dbReference type="InterPro" id="IPR025420">
    <property type="entry name" value="DUF4143"/>
</dbReference>
<reference evidence="3 4" key="1">
    <citation type="journal article" date="2016" name="Nat. Commun.">
        <title>Thousands of microbial genomes shed light on interconnected biogeochemical processes in an aquifer system.</title>
        <authorList>
            <person name="Anantharaman K."/>
            <person name="Brown C.T."/>
            <person name="Hug L.A."/>
            <person name="Sharon I."/>
            <person name="Castelle C.J."/>
            <person name="Probst A.J."/>
            <person name="Thomas B.C."/>
            <person name="Singh A."/>
            <person name="Wilkins M.J."/>
            <person name="Karaoz U."/>
            <person name="Brodie E.L."/>
            <person name="Williams K.H."/>
            <person name="Hubbard S.S."/>
            <person name="Banfield J.F."/>
        </authorList>
    </citation>
    <scope>NUCLEOTIDE SEQUENCE [LARGE SCALE GENOMIC DNA]</scope>
</reference>
<name>A0A1F4TLU3_UNCSA</name>
<evidence type="ECO:0000259" key="2">
    <source>
        <dbReference type="Pfam" id="PF13635"/>
    </source>
</evidence>
<protein>
    <recommendedName>
        <fullName evidence="5">ATPase</fullName>
    </recommendedName>
</protein>
<evidence type="ECO:0008006" key="5">
    <source>
        <dbReference type="Google" id="ProtNLM"/>
    </source>
</evidence>
<feature type="domain" description="DUF4143" evidence="2">
    <location>
        <begin position="174"/>
        <end position="332"/>
    </location>
</feature>
<dbReference type="AlphaFoldDB" id="A0A1F4TLU3"/>
<dbReference type="InterPro" id="IPR027417">
    <property type="entry name" value="P-loop_NTPase"/>
</dbReference>
<feature type="domain" description="AAA" evidence="1">
    <location>
        <begin position="14"/>
        <end position="132"/>
    </location>
</feature>
<dbReference type="Pfam" id="PF13635">
    <property type="entry name" value="DUF4143"/>
    <property type="match status" value="1"/>
</dbReference>
<organism evidence="3 4">
    <name type="scientific">candidate division WOR-1 bacterium RIFOXYC2_FULL_41_25</name>
    <dbReference type="NCBI Taxonomy" id="1802586"/>
    <lineage>
        <taxon>Bacteria</taxon>
        <taxon>Bacillati</taxon>
        <taxon>Saganbacteria</taxon>
    </lineage>
</organism>
<gene>
    <name evidence="3" type="ORF">A2462_02655</name>
</gene>
<evidence type="ECO:0000259" key="1">
    <source>
        <dbReference type="Pfam" id="PF13173"/>
    </source>
</evidence>
<dbReference type="Pfam" id="PF13173">
    <property type="entry name" value="AAA_14"/>
    <property type="match status" value="1"/>
</dbReference>
<dbReference type="PANTHER" id="PTHR43566:SF2">
    <property type="entry name" value="DUF4143 DOMAIN-CONTAINING PROTEIN"/>
    <property type="match status" value="1"/>
</dbReference>
<accession>A0A1F4TLU3</accession>
<dbReference type="Proteomes" id="UP000177309">
    <property type="component" value="Unassembled WGS sequence"/>
</dbReference>
<proteinExistence type="predicted"/>
<comment type="caution">
    <text evidence="3">The sequence shown here is derived from an EMBL/GenBank/DDBJ whole genome shotgun (WGS) entry which is preliminary data.</text>
</comment>
<dbReference type="SUPFAM" id="SSF52540">
    <property type="entry name" value="P-loop containing nucleoside triphosphate hydrolases"/>
    <property type="match status" value="1"/>
</dbReference>